<proteinExistence type="predicted"/>
<evidence type="ECO:0000256" key="3">
    <source>
        <dbReference type="ARBA" id="ARBA00022771"/>
    </source>
</evidence>
<reference evidence="8" key="1">
    <citation type="submission" date="2021-01" db="EMBL/GenBank/DDBJ databases">
        <authorList>
            <person name="Corre E."/>
            <person name="Pelletier E."/>
            <person name="Niang G."/>
            <person name="Scheremetjew M."/>
            <person name="Finn R."/>
            <person name="Kale V."/>
            <person name="Holt S."/>
            <person name="Cochrane G."/>
            <person name="Meng A."/>
            <person name="Brown T."/>
            <person name="Cohen L."/>
        </authorList>
    </citation>
    <scope>NUCLEOTIDE SEQUENCE</scope>
    <source>
        <strain evidence="8">UTEX LB 2760</strain>
    </source>
</reference>
<feature type="domain" description="C2H2-type" evidence="7">
    <location>
        <begin position="91"/>
        <end position="119"/>
    </location>
</feature>
<keyword evidence="1" id="KW-0479">Metal-binding</keyword>
<feature type="domain" description="C2H2-type" evidence="7">
    <location>
        <begin position="62"/>
        <end position="90"/>
    </location>
</feature>
<protein>
    <recommendedName>
        <fullName evidence="7">C2H2-type domain-containing protein</fullName>
    </recommendedName>
</protein>
<evidence type="ECO:0000256" key="4">
    <source>
        <dbReference type="ARBA" id="ARBA00022833"/>
    </source>
</evidence>
<sequence length="149" mass="17356">MMEISKLLTTESTQFDSGFLPDYGQIRSRVIRQQNPIASNWPLRVKNEFPAKKLKPVHAKKHKCDQCSSSFTTRSNLVVHTQTVHQGLRPFTCDKCMRSFGTKGTMNRHIRLVHFHERQYVCPLCNRRFATLACRRRHHNLLHGELGEV</sequence>
<evidence type="ECO:0000256" key="1">
    <source>
        <dbReference type="ARBA" id="ARBA00022723"/>
    </source>
</evidence>
<gene>
    <name evidence="8" type="ORF">RMAR0315_LOCUS6985</name>
</gene>
<name>A0A7S0BKS8_9RHOD</name>
<dbReference type="FunFam" id="3.30.160.60:FF:000086">
    <property type="entry name" value="transcription factor E4F1 isoform X1"/>
    <property type="match status" value="1"/>
</dbReference>
<dbReference type="Pfam" id="PF13894">
    <property type="entry name" value="zf-C2H2_4"/>
    <property type="match status" value="1"/>
</dbReference>
<evidence type="ECO:0000259" key="7">
    <source>
        <dbReference type="PROSITE" id="PS50157"/>
    </source>
</evidence>
<dbReference type="GO" id="GO:0008270">
    <property type="term" value="F:zinc ion binding"/>
    <property type="evidence" value="ECO:0007669"/>
    <property type="project" value="UniProtKB-KW"/>
</dbReference>
<evidence type="ECO:0000313" key="8">
    <source>
        <dbReference type="EMBL" id="CAD8396997.1"/>
    </source>
</evidence>
<dbReference type="PANTHER" id="PTHR24388">
    <property type="entry name" value="ZINC FINGER PROTEIN"/>
    <property type="match status" value="1"/>
</dbReference>
<dbReference type="EMBL" id="HBEK01012700">
    <property type="protein sequence ID" value="CAD8396997.1"/>
    <property type="molecule type" value="Transcribed_RNA"/>
</dbReference>
<keyword evidence="5" id="KW-0539">Nucleus</keyword>
<dbReference type="SMART" id="SM00355">
    <property type="entry name" value="ZnF_C2H2"/>
    <property type="match status" value="3"/>
</dbReference>
<dbReference type="InterPro" id="IPR036236">
    <property type="entry name" value="Znf_C2H2_sf"/>
</dbReference>
<keyword evidence="3 6" id="KW-0863">Zinc-finger</keyword>
<dbReference type="GO" id="GO:0000978">
    <property type="term" value="F:RNA polymerase II cis-regulatory region sequence-specific DNA binding"/>
    <property type="evidence" value="ECO:0007669"/>
    <property type="project" value="TreeGrafter"/>
</dbReference>
<dbReference type="InterPro" id="IPR013087">
    <property type="entry name" value="Znf_C2H2_type"/>
</dbReference>
<accession>A0A7S0BKS8</accession>
<feature type="domain" description="C2H2-type" evidence="7">
    <location>
        <begin position="120"/>
        <end position="143"/>
    </location>
</feature>
<organism evidence="8">
    <name type="scientific">Rhodosorus marinus</name>
    <dbReference type="NCBI Taxonomy" id="101924"/>
    <lineage>
        <taxon>Eukaryota</taxon>
        <taxon>Rhodophyta</taxon>
        <taxon>Stylonematophyceae</taxon>
        <taxon>Stylonematales</taxon>
        <taxon>Stylonemataceae</taxon>
        <taxon>Rhodosorus</taxon>
    </lineage>
</organism>
<dbReference type="Gene3D" id="3.30.160.60">
    <property type="entry name" value="Classic Zinc Finger"/>
    <property type="match status" value="2"/>
</dbReference>
<keyword evidence="2" id="KW-0677">Repeat</keyword>
<evidence type="ECO:0000256" key="5">
    <source>
        <dbReference type="ARBA" id="ARBA00023242"/>
    </source>
</evidence>
<evidence type="ECO:0000256" key="2">
    <source>
        <dbReference type="ARBA" id="ARBA00022737"/>
    </source>
</evidence>
<dbReference type="PANTHER" id="PTHR24388:SF53">
    <property type="entry name" value="CHORION TRANSCRIPTION FACTOR CF2-RELATED"/>
    <property type="match status" value="1"/>
</dbReference>
<dbReference type="FunFam" id="3.30.160.60:FF:000446">
    <property type="entry name" value="Zinc finger protein"/>
    <property type="match status" value="1"/>
</dbReference>
<dbReference type="GO" id="GO:0000981">
    <property type="term" value="F:DNA-binding transcription factor activity, RNA polymerase II-specific"/>
    <property type="evidence" value="ECO:0007669"/>
    <property type="project" value="TreeGrafter"/>
</dbReference>
<dbReference type="PROSITE" id="PS00028">
    <property type="entry name" value="ZINC_FINGER_C2H2_1"/>
    <property type="match status" value="3"/>
</dbReference>
<dbReference type="PROSITE" id="PS50157">
    <property type="entry name" value="ZINC_FINGER_C2H2_2"/>
    <property type="match status" value="3"/>
</dbReference>
<dbReference type="Pfam" id="PF00096">
    <property type="entry name" value="zf-C2H2"/>
    <property type="match status" value="1"/>
</dbReference>
<keyword evidence="4" id="KW-0862">Zinc</keyword>
<evidence type="ECO:0000256" key="6">
    <source>
        <dbReference type="PROSITE-ProRule" id="PRU00042"/>
    </source>
</evidence>
<dbReference type="AlphaFoldDB" id="A0A7S0BKS8"/>
<dbReference type="InterPro" id="IPR050527">
    <property type="entry name" value="Snail/Krueppel_Znf"/>
</dbReference>
<dbReference type="SUPFAM" id="SSF57667">
    <property type="entry name" value="beta-beta-alpha zinc fingers"/>
    <property type="match status" value="2"/>
</dbReference>